<dbReference type="EMBL" id="JBHUMZ010000021">
    <property type="protein sequence ID" value="MFD2638936.1"/>
    <property type="molecule type" value="Genomic_DNA"/>
</dbReference>
<feature type="domain" description="Isochorismatase-like" evidence="3">
    <location>
        <begin position="7"/>
        <end position="164"/>
    </location>
</feature>
<sequence>MGNHKKTALLIIDMINRMDFEGAEDLYNNTIDIIDPMLELKHLAKQHDLPVIYVNDNFGMWKENHDELIDYCLEGMGQEWIKKLHPEDDDFFIFKPKHSGFYGTQLKLLLEDLDVNHLILTGIAGDMCVLFTAKDAYLEGCSLWVPQNCMASEDTFYNDAALHIIHRLTHCDISEFTGELPEHE</sequence>
<dbReference type="Pfam" id="PF00857">
    <property type="entry name" value="Isochorismatase"/>
    <property type="match status" value="1"/>
</dbReference>
<dbReference type="SUPFAM" id="SSF52499">
    <property type="entry name" value="Isochorismatase-like hydrolases"/>
    <property type="match status" value="1"/>
</dbReference>
<keyword evidence="5" id="KW-1185">Reference proteome</keyword>
<evidence type="ECO:0000313" key="5">
    <source>
        <dbReference type="Proteomes" id="UP001597452"/>
    </source>
</evidence>
<evidence type="ECO:0000313" key="4">
    <source>
        <dbReference type="EMBL" id="MFD2638936.1"/>
    </source>
</evidence>
<organism evidence="4 5">
    <name type="scientific">Piscibacillus salipiscarius</name>
    <dbReference type="NCBI Taxonomy" id="299480"/>
    <lineage>
        <taxon>Bacteria</taxon>
        <taxon>Bacillati</taxon>
        <taxon>Bacillota</taxon>
        <taxon>Bacilli</taxon>
        <taxon>Bacillales</taxon>
        <taxon>Bacillaceae</taxon>
        <taxon>Piscibacillus</taxon>
    </lineage>
</organism>
<dbReference type="InterPro" id="IPR000868">
    <property type="entry name" value="Isochorismatase-like_dom"/>
</dbReference>
<evidence type="ECO:0000259" key="3">
    <source>
        <dbReference type="Pfam" id="PF00857"/>
    </source>
</evidence>
<dbReference type="RefSeq" id="WP_054751640.1">
    <property type="nucleotide sequence ID" value="NZ_JBHUMZ010000021.1"/>
</dbReference>
<dbReference type="CDD" id="cd00431">
    <property type="entry name" value="cysteine_hydrolases"/>
    <property type="match status" value="1"/>
</dbReference>
<evidence type="ECO:0000256" key="2">
    <source>
        <dbReference type="ARBA" id="ARBA00022801"/>
    </source>
</evidence>
<dbReference type="InterPro" id="IPR036380">
    <property type="entry name" value="Isochorismatase-like_sf"/>
</dbReference>
<reference evidence="5" key="1">
    <citation type="journal article" date="2019" name="Int. J. Syst. Evol. Microbiol.">
        <title>The Global Catalogue of Microorganisms (GCM) 10K type strain sequencing project: providing services to taxonomists for standard genome sequencing and annotation.</title>
        <authorList>
            <consortium name="The Broad Institute Genomics Platform"/>
            <consortium name="The Broad Institute Genome Sequencing Center for Infectious Disease"/>
            <person name="Wu L."/>
            <person name="Ma J."/>
        </authorList>
    </citation>
    <scope>NUCLEOTIDE SEQUENCE [LARGE SCALE GENOMIC DNA]</scope>
    <source>
        <strain evidence="5">TISTR 1571</strain>
    </source>
</reference>
<name>A0ABW5QAX3_9BACI</name>
<comment type="similarity">
    <text evidence="1">Belongs to the isochorismatase family.</text>
</comment>
<dbReference type="Proteomes" id="UP001597452">
    <property type="component" value="Unassembled WGS sequence"/>
</dbReference>
<proteinExistence type="inferred from homology"/>
<keyword evidence="2 4" id="KW-0378">Hydrolase</keyword>
<dbReference type="PANTHER" id="PTHR43540:SF6">
    <property type="entry name" value="ISOCHORISMATASE-LIKE DOMAIN-CONTAINING PROTEIN"/>
    <property type="match status" value="1"/>
</dbReference>
<accession>A0ABW5QAX3</accession>
<dbReference type="GO" id="GO:0016787">
    <property type="term" value="F:hydrolase activity"/>
    <property type="evidence" value="ECO:0007669"/>
    <property type="project" value="UniProtKB-KW"/>
</dbReference>
<dbReference type="InterPro" id="IPR050272">
    <property type="entry name" value="Isochorismatase-like_hydrls"/>
</dbReference>
<dbReference type="PANTHER" id="PTHR43540">
    <property type="entry name" value="PEROXYUREIDOACRYLATE/UREIDOACRYLATE AMIDOHYDROLASE-RELATED"/>
    <property type="match status" value="1"/>
</dbReference>
<dbReference type="Gene3D" id="3.40.50.850">
    <property type="entry name" value="Isochorismatase-like"/>
    <property type="match status" value="1"/>
</dbReference>
<evidence type="ECO:0000256" key="1">
    <source>
        <dbReference type="ARBA" id="ARBA00006336"/>
    </source>
</evidence>
<gene>
    <name evidence="4" type="ORF">ACFSW4_08675</name>
</gene>
<comment type="caution">
    <text evidence="4">The sequence shown here is derived from an EMBL/GenBank/DDBJ whole genome shotgun (WGS) entry which is preliminary data.</text>
</comment>
<protein>
    <submittedName>
        <fullName evidence="4">Cysteine hydrolase family protein</fullName>
    </submittedName>
</protein>